<gene>
    <name evidence="2" type="ORF">U5T69_20305</name>
</gene>
<feature type="transmembrane region" description="Helical" evidence="1">
    <location>
        <begin position="70"/>
        <end position="90"/>
    </location>
</feature>
<feature type="non-terminal residue" evidence="2">
    <location>
        <position position="130"/>
    </location>
</feature>
<keyword evidence="1" id="KW-1133">Transmembrane helix</keyword>
<dbReference type="EMBL" id="JAXUBE010000128">
    <property type="protein sequence ID" value="MEB2665454.1"/>
    <property type="molecule type" value="Genomic_DNA"/>
</dbReference>
<name>A0ABU5XAT1_BORPP</name>
<organism evidence="2 3">
    <name type="scientific">Bordetella parapertussis</name>
    <dbReference type="NCBI Taxonomy" id="519"/>
    <lineage>
        <taxon>Bacteria</taxon>
        <taxon>Pseudomonadati</taxon>
        <taxon>Pseudomonadota</taxon>
        <taxon>Betaproteobacteria</taxon>
        <taxon>Burkholderiales</taxon>
        <taxon>Alcaligenaceae</taxon>
        <taxon>Bordetella</taxon>
    </lineage>
</organism>
<reference evidence="2 3" key="1">
    <citation type="submission" date="2023-12" db="EMBL/GenBank/DDBJ databases">
        <title>Draft Genome Sequences of Bordetella parapertussis clinical Isolates from Colombia, 2023.</title>
        <authorList>
            <person name="Montilla E.A."/>
            <person name="Rojas F."/>
            <person name="Vargas M.N."/>
            <person name="Bonilla V."/>
            <person name="Duarte C."/>
        </authorList>
    </citation>
    <scope>NUCLEOTIDE SEQUENCE [LARGE SCALE GENOMIC DNA]</scope>
    <source>
        <strain evidence="2 3">320001806</strain>
    </source>
</reference>
<comment type="caution">
    <text evidence="2">The sequence shown here is derived from an EMBL/GenBank/DDBJ whole genome shotgun (WGS) entry which is preliminary data.</text>
</comment>
<evidence type="ECO:0000313" key="2">
    <source>
        <dbReference type="EMBL" id="MEB2665454.1"/>
    </source>
</evidence>
<evidence type="ECO:0000313" key="3">
    <source>
        <dbReference type="Proteomes" id="UP001324595"/>
    </source>
</evidence>
<feature type="transmembrane region" description="Helical" evidence="1">
    <location>
        <begin position="35"/>
        <end position="58"/>
    </location>
</feature>
<sequence length="130" mass="13275">MSLRRSAFFIRFLTLGALAHVYVGARLIPDAGLPAAGVAAAILALCASCVLIPLGMASHASGRQPWGDRLAAVGLVAMGYFSSLFVLTVLRDAALLLAWLAALPVPMDALRAASAPAVPLLALAATLLGL</sequence>
<keyword evidence="3" id="KW-1185">Reference proteome</keyword>
<evidence type="ECO:0000256" key="1">
    <source>
        <dbReference type="SAM" id="Phobius"/>
    </source>
</evidence>
<proteinExistence type="predicted"/>
<dbReference type="Proteomes" id="UP001324595">
    <property type="component" value="Unassembled WGS sequence"/>
</dbReference>
<protein>
    <submittedName>
        <fullName evidence="2">Metallophosphoesterase</fullName>
    </submittedName>
</protein>
<accession>A0ABU5XAT1</accession>
<keyword evidence="1" id="KW-0472">Membrane</keyword>
<keyword evidence="1" id="KW-0812">Transmembrane</keyword>
<feature type="transmembrane region" description="Helical" evidence="1">
    <location>
        <begin position="110"/>
        <end position="129"/>
    </location>
</feature>